<proteinExistence type="predicted"/>
<evidence type="ECO:0000313" key="3">
    <source>
        <dbReference type="Proteomes" id="UP000028760"/>
    </source>
</evidence>
<evidence type="ECO:0000259" key="1">
    <source>
        <dbReference type="PROSITE" id="PS50132"/>
    </source>
</evidence>
<dbReference type="FunFam" id="1.10.167.10:FF:000001">
    <property type="entry name" value="Putative regulator of g-protein signaling 12"/>
    <property type="match status" value="1"/>
</dbReference>
<dbReference type="GeneTree" id="ENSGT00940000157316"/>
<dbReference type="PROSITE" id="PS50132">
    <property type="entry name" value="RGS"/>
    <property type="match status" value="1"/>
</dbReference>
<dbReference type="OMA" id="KCNDEMY"/>
<dbReference type="PANTHER" id="PTHR10845">
    <property type="entry name" value="REGULATOR OF G PROTEIN SIGNALING"/>
    <property type="match status" value="1"/>
</dbReference>
<reference evidence="2" key="3">
    <citation type="submission" date="2025-09" db="UniProtKB">
        <authorList>
            <consortium name="Ensembl"/>
        </authorList>
    </citation>
    <scope>IDENTIFICATION</scope>
</reference>
<dbReference type="PANTHER" id="PTHR10845:SF160">
    <property type="entry name" value="REGULATOR OF G-PROTEIN SIGNALING 21"/>
    <property type="match status" value="1"/>
</dbReference>
<feature type="domain" description="RGS" evidence="1">
    <location>
        <begin position="67"/>
        <end position="181"/>
    </location>
</feature>
<dbReference type="Pfam" id="PF00615">
    <property type="entry name" value="RGS"/>
    <property type="match status" value="1"/>
</dbReference>
<dbReference type="KEGG" id="pfor:103143869"/>
<keyword evidence="3" id="KW-1185">Reference proteome</keyword>
<reference evidence="3" key="1">
    <citation type="submission" date="2013-10" db="EMBL/GenBank/DDBJ databases">
        <authorList>
            <person name="Schartl M."/>
            <person name="Warren W."/>
        </authorList>
    </citation>
    <scope>NUCLEOTIDE SEQUENCE [LARGE SCALE GENOMIC DNA]</scope>
    <source>
        <strain evidence="3">female</strain>
    </source>
</reference>
<dbReference type="InterPro" id="IPR016137">
    <property type="entry name" value="RGS"/>
</dbReference>
<dbReference type="AlphaFoldDB" id="A0A087XCJ6"/>
<dbReference type="SMART" id="SM00315">
    <property type="entry name" value="RGS"/>
    <property type="match status" value="1"/>
</dbReference>
<sequence>MPKLLFSKIRFSDIKDLFPNVQRPRRIDIVLNRRRRNCNIWSSGQKLNDEACPSNLSWKTDHKLDLSLEKWLKDKRYRAAFRSFLESEFSEENIDFWLACEDFRSASDDLKWRAEKIYEEFVKPTACREINVDHSVREKIQESLEKPSHCCFDEAQKHVYLLMLRDSCPRFLHSDAYLSLKRKSRTHWYI</sequence>
<dbReference type="InterPro" id="IPR036305">
    <property type="entry name" value="RGS_sf"/>
</dbReference>
<dbReference type="SUPFAM" id="SSF48097">
    <property type="entry name" value="Regulator of G-protein signaling, RGS"/>
    <property type="match status" value="1"/>
</dbReference>
<gene>
    <name evidence="2" type="primary">RGS1</name>
</gene>
<dbReference type="OrthoDB" id="196547at2759"/>
<dbReference type="EMBL" id="AYCK01008330">
    <property type="status" value="NOT_ANNOTATED_CDS"/>
    <property type="molecule type" value="Genomic_DNA"/>
</dbReference>
<protein>
    <submittedName>
        <fullName evidence="2">Regulator of G protein signaling 1</fullName>
    </submittedName>
</protein>
<name>A0A087XCJ6_POEFO</name>
<dbReference type="Gene3D" id="1.10.167.10">
    <property type="entry name" value="Regulator of G-protein Signalling 4, domain 2"/>
    <property type="match status" value="1"/>
</dbReference>
<accession>A0A087XCJ6</accession>
<dbReference type="Ensembl" id="ENSPFOT00000003505.1">
    <property type="protein sequence ID" value="ENSPFOP00000003499.1"/>
    <property type="gene ID" value="ENSPFOG00000003657.1"/>
</dbReference>
<organism evidence="2 3">
    <name type="scientific">Poecilia formosa</name>
    <name type="common">Amazon molly</name>
    <name type="synonym">Limia formosa</name>
    <dbReference type="NCBI Taxonomy" id="48698"/>
    <lineage>
        <taxon>Eukaryota</taxon>
        <taxon>Metazoa</taxon>
        <taxon>Chordata</taxon>
        <taxon>Craniata</taxon>
        <taxon>Vertebrata</taxon>
        <taxon>Euteleostomi</taxon>
        <taxon>Actinopterygii</taxon>
        <taxon>Neopterygii</taxon>
        <taxon>Teleostei</taxon>
        <taxon>Neoteleostei</taxon>
        <taxon>Acanthomorphata</taxon>
        <taxon>Ovalentaria</taxon>
        <taxon>Atherinomorphae</taxon>
        <taxon>Cyprinodontiformes</taxon>
        <taxon>Poeciliidae</taxon>
        <taxon>Poeciliinae</taxon>
        <taxon>Poecilia</taxon>
    </lineage>
</organism>
<dbReference type="InterPro" id="IPR044926">
    <property type="entry name" value="RGS_subdomain_2"/>
</dbReference>
<dbReference type="eggNOG" id="KOG3589">
    <property type="taxonomic scope" value="Eukaryota"/>
</dbReference>
<dbReference type="STRING" id="48698.ENSPFOP00000003499"/>
<dbReference type="PRINTS" id="PR01301">
    <property type="entry name" value="RGSPROTEIN"/>
</dbReference>
<reference evidence="2" key="2">
    <citation type="submission" date="2025-08" db="UniProtKB">
        <authorList>
            <consortium name="Ensembl"/>
        </authorList>
    </citation>
    <scope>IDENTIFICATION</scope>
</reference>
<dbReference type="Proteomes" id="UP000028760">
    <property type="component" value="Unassembled WGS sequence"/>
</dbReference>
<evidence type="ECO:0000313" key="2">
    <source>
        <dbReference type="Ensembl" id="ENSPFOP00000003499.1"/>
    </source>
</evidence>